<keyword evidence="7" id="KW-0812">Transmembrane</keyword>
<comment type="catalytic activity">
    <reaction evidence="1">
        <text>ATP + protein L-histidine = ADP + protein N-phospho-L-histidine.</text>
        <dbReference type="EC" id="2.7.13.3"/>
    </reaction>
</comment>
<keyword evidence="6" id="KW-0902">Two-component regulatory system</keyword>
<accession>A0ABU5VPW5</accession>
<evidence type="ECO:0000256" key="2">
    <source>
        <dbReference type="ARBA" id="ARBA00012438"/>
    </source>
</evidence>
<dbReference type="InterPro" id="IPR003594">
    <property type="entry name" value="HATPase_dom"/>
</dbReference>
<gene>
    <name evidence="9" type="ORF">SHI21_02720</name>
</gene>
<dbReference type="Gene3D" id="3.30.565.10">
    <property type="entry name" value="Histidine kinase-like ATPase, C-terminal domain"/>
    <property type="match status" value="1"/>
</dbReference>
<dbReference type="EC" id="2.7.13.3" evidence="2"/>
<dbReference type="InterPro" id="IPR004358">
    <property type="entry name" value="Sig_transdc_His_kin-like_C"/>
</dbReference>
<evidence type="ECO:0000256" key="7">
    <source>
        <dbReference type="SAM" id="Phobius"/>
    </source>
</evidence>
<dbReference type="Pfam" id="PF00512">
    <property type="entry name" value="HisKA"/>
    <property type="match status" value="1"/>
</dbReference>
<feature type="transmembrane region" description="Helical" evidence="7">
    <location>
        <begin position="168"/>
        <end position="193"/>
    </location>
</feature>
<keyword evidence="3" id="KW-0597">Phosphoprotein</keyword>
<evidence type="ECO:0000256" key="3">
    <source>
        <dbReference type="ARBA" id="ARBA00022553"/>
    </source>
</evidence>
<feature type="transmembrane region" description="Helical" evidence="7">
    <location>
        <begin position="112"/>
        <end position="130"/>
    </location>
</feature>
<feature type="transmembrane region" description="Helical" evidence="7">
    <location>
        <begin position="86"/>
        <end position="106"/>
    </location>
</feature>
<evidence type="ECO:0000313" key="9">
    <source>
        <dbReference type="EMBL" id="MEA9355093.1"/>
    </source>
</evidence>
<dbReference type="EMBL" id="JAYGJQ010000001">
    <property type="protein sequence ID" value="MEA9355093.1"/>
    <property type="molecule type" value="Genomic_DNA"/>
</dbReference>
<keyword evidence="7" id="KW-1133">Transmembrane helix</keyword>
<organism evidence="9 10">
    <name type="scientific">Bacteriovorax antarcticus</name>
    <dbReference type="NCBI Taxonomy" id="3088717"/>
    <lineage>
        <taxon>Bacteria</taxon>
        <taxon>Pseudomonadati</taxon>
        <taxon>Bdellovibrionota</taxon>
        <taxon>Bacteriovoracia</taxon>
        <taxon>Bacteriovoracales</taxon>
        <taxon>Bacteriovoracaceae</taxon>
        <taxon>Bacteriovorax</taxon>
    </lineage>
</organism>
<protein>
    <recommendedName>
        <fullName evidence="2">histidine kinase</fullName>
        <ecNumber evidence="2">2.7.13.3</ecNumber>
    </recommendedName>
</protein>
<sequence length="434" mass="47951">MDSLFLRAYQGLYRFVAKDRIAKKDLPERYIHTHLVCVLATGILMWAYAFVAYFTISDPTPAIVGLVASIIHALSPLLYRLNNNRFLNSNIFIGAGIVHQSTFGYFCGGFHSNIIVWFGILPLLAGLICGRRGIITWLTIGTLVLIGFLLLEVMGINAPYLISPTGLLISQALVTFGWIFTSAIVIWFFLISVEAHQKEIEKKKEGIQNLICVITHDISTPISVIIGRSSMLKKFELPEEASVSINKIIVATTNMTTIVNNVRNLYAMELGKSAIPIECINLNRLMPMLQDNFAEKLEAKRIKFIVNNEVGELEIKANADLLLHQILGNLLSNAIKFSPEGSEIHITIKLKDKNVVIAITDSGIGIPTDLIPRLFEMHSATSRTGTSGEKGTGFGLPIVKAYVEKLDGKISVFSKTLEDAGSKHGTTFELEFLT</sequence>
<dbReference type="PROSITE" id="PS50109">
    <property type="entry name" value="HIS_KIN"/>
    <property type="match status" value="1"/>
</dbReference>
<dbReference type="PANTHER" id="PTHR43711:SF26">
    <property type="entry name" value="SENSOR HISTIDINE KINASE RCSC"/>
    <property type="match status" value="1"/>
</dbReference>
<dbReference type="PRINTS" id="PR00344">
    <property type="entry name" value="BCTRLSENSOR"/>
</dbReference>
<dbReference type="CDD" id="cd00075">
    <property type="entry name" value="HATPase"/>
    <property type="match status" value="1"/>
</dbReference>
<keyword evidence="5 9" id="KW-0418">Kinase</keyword>
<keyword evidence="7" id="KW-0472">Membrane</keyword>
<dbReference type="SMART" id="SM00387">
    <property type="entry name" value="HATPase_c"/>
    <property type="match status" value="1"/>
</dbReference>
<evidence type="ECO:0000256" key="6">
    <source>
        <dbReference type="ARBA" id="ARBA00023012"/>
    </source>
</evidence>
<feature type="domain" description="Histidine kinase" evidence="8">
    <location>
        <begin position="213"/>
        <end position="434"/>
    </location>
</feature>
<dbReference type="PANTHER" id="PTHR43711">
    <property type="entry name" value="TWO-COMPONENT HISTIDINE KINASE"/>
    <property type="match status" value="1"/>
</dbReference>
<feature type="transmembrane region" description="Helical" evidence="7">
    <location>
        <begin position="30"/>
        <end position="56"/>
    </location>
</feature>
<evidence type="ECO:0000256" key="1">
    <source>
        <dbReference type="ARBA" id="ARBA00000085"/>
    </source>
</evidence>
<dbReference type="Proteomes" id="UP001302274">
    <property type="component" value="Unassembled WGS sequence"/>
</dbReference>
<dbReference type="CDD" id="cd00082">
    <property type="entry name" value="HisKA"/>
    <property type="match status" value="1"/>
</dbReference>
<dbReference type="InterPro" id="IPR003661">
    <property type="entry name" value="HisK_dim/P_dom"/>
</dbReference>
<dbReference type="SUPFAM" id="SSF55874">
    <property type="entry name" value="ATPase domain of HSP90 chaperone/DNA topoisomerase II/histidine kinase"/>
    <property type="match status" value="1"/>
</dbReference>
<dbReference type="SUPFAM" id="SSF47384">
    <property type="entry name" value="Homodimeric domain of signal transducing histidine kinase"/>
    <property type="match status" value="1"/>
</dbReference>
<evidence type="ECO:0000256" key="5">
    <source>
        <dbReference type="ARBA" id="ARBA00022777"/>
    </source>
</evidence>
<dbReference type="InterPro" id="IPR050736">
    <property type="entry name" value="Sensor_HK_Regulatory"/>
</dbReference>
<dbReference type="RefSeq" id="WP_323574582.1">
    <property type="nucleotide sequence ID" value="NZ_JAYGJQ010000001.1"/>
</dbReference>
<feature type="transmembrane region" description="Helical" evidence="7">
    <location>
        <begin position="62"/>
        <end position="79"/>
    </location>
</feature>
<name>A0ABU5VPW5_9BACT</name>
<dbReference type="Gene3D" id="1.10.287.130">
    <property type="match status" value="1"/>
</dbReference>
<dbReference type="GO" id="GO:0016301">
    <property type="term" value="F:kinase activity"/>
    <property type="evidence" value="ECO:0007669"/>
    <property type="project" value="UniProtKB-KW"/>
</dbReference>
<evidence type="ECO:0000256" key="4">
    <source>
        <dbReference type="ARBA" id="ARBA00022679"/>
    </source>
</evidence>
<dbReference type="InterPro" id="IPR036890">
    <property type="entry name" value="HATPase_C_sf"/>
</dbReference>
<feature type="transmembrane region" description="Helical" evidence="7">
    <location>
        <begin position="137"/>
        <end position="162"/>
    </location>
</feature>
<dbReference type="InterPro" id="IPR036097">
    <property type="entry name" value="HisK_dim/P_sf"/>
</dbReference>
<proteinExistence type="predicted"/>
<evidence type="ECO:0000259" key="8">
    <source>
        <dbReference type="PROSITE" id="PS50109"/>
    </source>
</evidence>
<comment type="caution">
    <text evidence="9">The sequence shown here is derived from an EMBL/GenBank/DDBJ whole genome shotgun (WGS) entry which is preliminary data.</text>
</comment>
<keyword evidence="4" id="KW-0808">Transferase</keyword>
<keyword evidence="10" id="KW-1185">Reference proteome</keyword>
<reference evidence="9 10" key="1">
    <citation type="submission" date="2023-11" db="EMBL/GenBank/DDBJ databases">
        <title>A Novel Polar Bacteriovorax (B. antarcticus) Isolated from the Biocrust in Antarctica.</title>
        <authorList>
            <person name="Mun W."/>
            <person name="Choi S.Y."/>
            <person name="Mitchell R.J."/>
        </authorList>
    </citation>
    <scope>NUCLEOTIDE SEQUENCE [LARGE SCALE GENOMIC DNA]</scope>
    <source>
        <strain evidence="9 10">PP10</strain>
    </source>
</reference>
<dbReference type="Pfam" id="PF02518">
    <property type="entry name" value="HATPase_c"/>
    <property type="match status" value="1"/>
</dbReference>
<dbReference type="InterPro" id="IPR005467">
    <property type="entry name" value="His_kinase_dom"/>
</dbReference>
<evidence type="ECO:0000313" key="10">
    <source>
        <dbReference type="Proteomes" id="UP001302274"/>
    </source>
</evidence>
<dbReference type="SMART" id="SM00388">
    <property type="entry name" value="HisKA"/>
    <property type="match status" value="1"/>
</dbReference>